<dbReference type="SUPFAM" id="SSF140459">
    <property type="entry name" value="PE/PPE dimer-like"/>
    <property type="match status" value="1"/>
</dbReference>
<dbReference type="InterPro" id="IPR038332">
    <property type="entry name" value="PPE_sf"/>
</dbReference>
<dbReference type="Proteomes" id="UP000324701">
    <property type="component" value="Unassembled WGS sequence"/>
</dbReference>
<comment type="caution">
    <text evidence="2">The sequence shown here is derived from an EMBL/GenBank/DDBJ whole genome shotgun (WGS) entry which is preliminary data.</text>
</comment>
<dbReference type="EMBL" id="VTZN01000244">
    <property type="protein sequence ID" value="KAA1245772.1"/>
    <property type="molecule type" value="Genomic_DNA"/>
</dbReference>
<evidence type="ECO:0000313" key="3">
    <source>
        <dbReference type="Proteomes" id="UP000324701"/>
    </source>
</evidence>
<name>A0A5B1BCI2_MYCSI</name>
<proteinExistence type="predicted"/>
<evidence type="ECO:0000259" key="1">
    <source>
        <dbReference type="Pfam" id="PF00934"/>
    </source>
</evidence>
<organism evidence="2 3">
    <name type="scientific">Mycobacterium simiae</name>
    <name type="common">Mycobacterium habana</name>
    <dbReference type="NCBI Taxonomy" id="1784"/>
    <lineage>
        <taxon>Bacteria</taxon>
        <taxon>Bacillati</taxon>
        <taxon>Actinomycetota</taxon>
        <taxon>Actinomycetes</taxon>
        <taxon>Mycobacteriales</taxon>
        <taxon>Mycobacteriaceae</taxon>
        <taxon>Mycobacterium</taxon>
        <taxon>Mycobacterium simiae complex</taxon>
    </lineage>
</organism>
<keyword evidence="3" id="KW-1185">Reference proteome</keyword>
<sequence length="106" mass="10333">MSYVIAGSGAIAAAVADLATVGSSLYEANVIAAAATTSVPAAAADQVSAAIAAFFDTQAQGYQGISAQMSALHEQLVQARSGSAASYAGAEAAAAQNLLDLINTPT</sequence>
<accession>A0A5B1BCI2</accession>
<dbReference type="InterPro" id="IPR000084">
    <property type="entry name" value="PE-PGRS_N"/>
</dbReference>
<feature type="domain" description="PE" evidence="1">
    <location>
        <begin position="7"/>
        <end position="94"/>
    </location>
</feature>
<dbReference type="RefSeq" id="WP_149656263.1">
    <property type="nucleotide sequence ID" value="NZ_VTZN01000244.1"/>
</dbReference>
<evidence type="ECO:0000313" key="2">
    <source>
        <dbReference type="EMBL" id="KAA1245772.1"/>
    </source>
</evidence>
<dbReference type="Pfam" id="PF00934">
    <property type="entry name" value="PE"/>
    <property type="match status" value="1"/>
</dbReference>
<dbReference type="Gene3D" id="1.10.287.850">
    <property type="entry name" value="HP0062-like domain"/>
    <property type="match status" value="1"/>
</dbReference>
<dbReference type="AlphaFoldDB" id="A0A5B1BCI2"/>
<gene>
    <name evidence="2" type="ORF">F0Q45_23895</name>
</gene>
<reference evidence="2 3" key="1">
    <citation type="submission" date="2019-09" db="EMBL/GenBank/DDBJ databases">
        <title>Report of infection by Mycobacterium simiae a patient suffering from pulmonary tuberculosis.</title>
        <authorList>
            <person name="Mohanty P.S."/>
            <person name="Bansal A.K."/>
            <person name="Singh H."/>
            <person name="Sharma S."/>
            <person name="Patil S.A."/>
            <person name="Upadhaya P."/>
            <person name="Singh P.K."/>
            <person name="Kumar D."/>
            <person name="Kumar S."/>
            <person name="Singh R.K."/>
            <person name="Chaudhary B."/>
        </authorList>
    </citation>
    <scope>NUCLEOTIDE SEQUENCE [LARGE SCALE GENOMIC DNA]</scope>
    <source>
        <strain evidence="2 3">JAL-560-SIM</strain>
    </source>
</reference>
<protein>
    <submittedName>
        <fullName evidence="2">PE family protein</fullName>
    </submittedName>
</protein>